<keyword evidence="3 6" id="KW-1133">Transmembrane helix</keyword>
<dbReference type="OrthoDB" id="444631at2759"/>
<evidence type="ECO:0000256" key="3">
    <source>
        <dbReference type="ARBA" id="ARBA00022989"/>
    </source>
</evidence>
<dbReference type="AlphaFoldDB" id="A0A9P4S9Y2"/>
<name>A0A9P4S9Y2_9PEZI</name>
<dbReference type="EMBL" id="MU006098">
    <property type="protein sequence ID" value="KAF2837753.1"/>
    <property type="molecule type" value="Genomic_DNA"/>
</dbReference>
<dbReference type="PANTHER" id="PTHR33048">
    <property type="entry name" value="PTH11-LIKE INTEGRAL MEMBRANE PROTEIN (AFU_ORTHOLOGUE AFUA_5G11245)"/>
    <property type="match status" value="1"/>
</dbReference>
<accession>A0A9P4S9Y2</accession>
<keyword evidence="9" id="KW-1185">Reference proteome</keyword>
<evidence type="ECO:0000259" key="7">
    <source>
        <dbReference type="Pfam" id="PF20684"/>
    </source>
</evidence>
<dbReference type="Proteomes" id="UP000799429">
    <property type="component" value="Unassembled WGS sequence"/>
</dbReference>
<feature type="non-terminal residue" evidence="8">
    <location>
        <position position="1"/>
    </location>
</feature>
<evidence type="ECO:0000256" key="5">
    <source>
        <dbReference type="ARBA" id="ARBA00038359"/>
    </source>
</evidence>
<feature type="transmembrane region" description="Helical" evidence="6">
    <location>
        <begin position="49"/>
        <end position="68"/>
    </location>
</feature>
<feature type="transmembrane region" description="Helical" evidence="6">
    <location>
        <begin position="247"/>
        <end position="272"/>
    </location>
</feature>
<keyword evidence="4 6" id="KW-0472">Membrane</keyword>
<dbReference type="PANTHER" id="PTHR33048:SF158">
    <property type="entry name" value="MEMBRANE PROTEIN PTH11-LIKE, PUTATIVE-RELATED"/>
    <property type="match status" value="1"/>
</dbReference>
<comment type="subcellular location">
    <subcellularLocation>
        <location evidence="1">Membrane</location>
        <topology evidence="1">Multi-pass membrane protein</topology>
    </subcellularLocation>
</comment>
<protein>
    <recommendedName>
        <fullName evidence="7">Rhodopsin domain-containing protein</fullName>
    </recommendedName>
</protein>
<feature type="transmembrane region" description="Helical" evidence="6">
    <location>
        <begin position="216"/>
        <end position="235"/>
    </location>
</feature>
<comment type="similarity">
    <text evidence="5">Belongs to the SAT4 family.</text>
</comment>
<dbReference type="InterPro" id="IPR049326">
    <property type="entry name" value="Rhodopsin_dom_fungi"/>
</dbReference>
<evidence type="ECO:0000256" key="2">
    <source>
        <dbReference type="ARBA" id="ARBA00022692"/>
    </source>
</evidence>
<evidence type="ECO:0000313" key="8">
    <source>
        <dbReference type="EMBL" id="KAF2837753.1"/>
    </source>
</evidence>
<sequence length="367" mass="40430">GIAPDFDNPTFHGQPVIVAASVGLVFSVVFASIRAYVKVYLLKKITLDDYVYLISLRPLLILLHNIAFTGDVYGYHAWEVRLGGFTKPVVGSFVLMGMRGPAMFLIKLALFSLILAAFGPFKWTKPLVYTGIIISFIGHLAPGIMISVLCRPVGGYGRENYLAGMSRPTCAGVKGPVPRASLTLGVVSVFTDFYILIIPIPAIWSLKAPLRKKLGVYLIFMSGLSACICSIFNLICRVRMYDGFNDFTYQVVPIYTLTILEVSIGLIIPCMASTAKLYRQIFHKAAPVLLKSSAPPKRTKRHVDSFGWPIISTINDKDDDTIDSDTLVNVDSTHQYEDSSTSDLGFDYGAFKYESAGLTRPNLVYHA</sequence>
<feature type="transmembrane region" description="Helical" evidence="6">
    <location>
        <begin position="102"/>
        <end position="121"/>
    </location>
</feature>
<dbReference type="GO" id="GO:0016020">
    <property type="term" value="C:membrane"/>
    <property type="evidence" value="ECO:0007669"/>
    <property type="project" value="UniProtKB-SubCell"/>
</dbReference>
<dbReference type="InterPro" id="IPR052337">
    <property type="entry name" value="SAT4-like"/>
</dbReference>
<keyword evidence="2 6" id="KW-0812">Transmembrane</keyword>
<evidence type="ECO:0000256" key="4">
    <source>
        <dbReference type="ARBA" id="ARBA00023136"/>
    </source>
</evidence>
<evidence type="ECO:0000313" key="9">
    <source>
        <dbReference type="Proteomes" id="UP000799429"/>
    </source>
</evidence>
<gene>
    <name evidence="8" type="ORF">M501DRAFT_937037</name>
</gene>
<feature type="domain" description="Rhodopsin" evidence="7">
    <location>
        <begin position="33"/>
        <end position="279"/>
    </location>
</feature>
<feature type="transmembrane region" description="Helical" evidence="6">
    <location>
        <begin position="182"/>
        <end position="204"/>
    </location>
</feature>
<evidence type="ECO:0000256" key="6">
    <source>
        <dbReference type="SAM" id="Phobius"/>
    </source>
</evidence>
<feature type="transmembrane region" description="Helical" evidence="6">
    <location>
        <begin position="16"/>
        <end position="37"/>
    </location>
</feature>
<proteinExistence type="inferred from homology"/>
<dbReference type="Pfam" id="PF20684">
    <property type="entry name" value="Fung_rhodopsin"/>
    <property type="match status" value="1"/>
</dbReference>
<organism evidence="8 9">
    <name type="scientific">Patellaria atrata CBS 101060</name>
    <dbReference type="NCBI Taxonomy" id="1346257"/>
    <lineage>
        <taxon>Eukaryota</taxon>
        <taxon>Fungi</taxon>
        <taxon>Dikarya</taxon>
        <taxon>Ascomycota</taxon>
        <taxon>Pezizomycotina</taxon>
        <taxon>Dothideomycetes</taxon>
        <taxon>Dothideomycetes incertae sedis</taxon>
        <taxon>Patellariales</taxon>
        <taxon>Patellariaceae</taxon>
        <taxon>Patellaria</taxon>
    </lineage>
</organism>
<comment type="caution">
    <text evidence="8">The sequence shown here is derived from an EMBL/GenBank/DDBJ whole genome shotgun (WGS) entry which is preliminary data.</text>
</comment>
<feature type="transmembrane region" description="Helical" evidence="6">
    <location>
        <begin position="128"/>
        <end position="149"/>
    </location>
</feature>
<reference evidence="8" key="1">
    <citation type="journal article" date="2020" name="Stud. Mycol.">
        <title>101 Dothideomycetes genomes: a test case for predicting lifestyles and emergence of pathogens.</title>
        <authorList>
            <person name="Haridas S."/>
            <person name="Albert R."/>
            <person name="Binder M."/>
            <person name="Bloem J."/>
            <person name="Labutti K."/>
            <person name="Salamov A."/>
            <person name="Andreopoulos B."/>
            <person name="Baker S."/>
            <person name="Barry K."/>
            <person name="Bills G."/>
            <person name="Bluhm B."/>
            <person name="Cannon C."/>
            <person name="Castanera R."/>
            <person name="Culley D."/>
            <person name="Daum C."/>
            <person name="Ezra D."/>
            <person name="Gonzalez J."/>
            <person name="Henrissat B."/>
            <person name="Kuo A."/>
            <person name="Liang C."/>
            <person name="Lipzen A."/>
            <person name="Lutzoni F."/>
            <person name="Magnuson J."/>
            <person name="Mondo S."/>
            <person name="Nolan M."/>
            <person name="Ohm R."/>
            <person name="Pangilinan J."/>
            <person name="Park H.-J."/>
            <person name="Ramirez L."/>
            <person name="Alfaro M."/>
            <person name="Sun H."/>
            <person name="Tritt A."/>
            <person name="Yoshinaga Y."/>
            <person name="Zwiers L.-H."/>
            <person name="Turgeon B."/>
            <person name="Goodwin S."/>
            <person name="Spatafora J."/>
            <person name="Crous P."/>
            <person name="Grigoriev I."/>
        </authorList>
    </citation>
    <scope>NUCLEOTIDE SEQUENCE</scope>
    <source>
        <strain evidence="8">CBS 101060</strain>
    </source>
</reference>
<evidence type="ECO:0000256" key="1">
    <source>
        <dbReference type="ARBA" id="ARBA00004141"/>
    </source>
</evidence>